<proteinExistence type="predicted"/>
<evidence type="ECO:0000313" key="1">
    <source>
        <dbReference type="EMBL" id="MBX42875.1"/>
    </source>
</evidence>
<protein>
    <submittedName>
        <fullName evidence="1">Uncharacterized protein</fullName>
    </submittedName>
</protein>
<accession>A0A2P2NKA9</accession>
<dbReference type="EMBL" id="GGEC01062391">
    <property type="protein sequence ID" value="MBX42875.1"/>
    <property type="molecule type" value="Transcribed_RNA"/>
</dbReference>
<dbReference type="AlphaFoldDB" id="A0A2P2NKA9"/>
<reference evidence="1" key="1">
    <citation type="submission" date="2018-02" db="EMBL/GenBank/DDBJ databases">
        <title>Rhizophora mucronata_Transcriptome.</title>
        <authorList>
            <person name="Meera S.P."/>
            <person name="Sreeshan A."/>
            <person name="Augustine A."/>
        </authorList>
    </citation>
    <scope>NUCLEOTIDE SEQUENCE</scope>
    <source>
        <tissue evidence="1">Leaf</tissue>
    </source>
</reference>
<name>A0A2P2NKA9_RHIMU</name>
<sequence length="29" mass="3114">MVGLWFGIEGAGKRVSVLPCYPFSLSKGN</sequence>
<organism evidence="1">
    <name type="scientific">Rhizophora mucronata</name>
    <name type="common">Asiatic mangrove</name>
    <dbReference type="NCBI Taxonomy" id="61149"/>
    <lineage>
        <taxon>Eukaryota</taxon>
        <taxon>Viridiplantae</taxon>
        <taxon>Streptophyta</taxon>
        <taxon>Embryophyta</taxon>
        <taxon>Tracheophyta</taxon>
        <taxon>Spermatophyta</taxon>
        <taxon>Magnoliopsida</taxon>
        <taxon>eudicotyledons</taxon>
        <taxon>Gunneridae</taxon>
        <taxon>Pentapetalae</taxon>
        <taxon>rosids</taxon>
        <taxon>fabids</taxon>
        <taxon>Malpighiales</taxon>
        <taxon>Rhizophoraceae</taxon>
        <taxon>Rhizophora</taxon>
    </lineage>
</organism>